<evidence type="ECO:0000313" key="2">
    <source>
        <dbReference type="Proteomes" id="UP000887566"/>
    </source>
</evidence>
<accession>A0A914UXN9</accession>
<evidence type="ECO:0000313" key="3">
    <source>
        <dbReference type="WBParaSite" id="PSAMB.scaffold1346size32696.g12542.t1"/>
    </source>
</evidence>
<dbReference type="AlphaFoldDB" id="A0A914UXN9"/>
<dbReference type="WBParaSite" id="PSAMB.scaffold1346size32696.g12542.t1">
    <property type="protein sequence ID" value="PSAMB.scaffold1346size32696.g12542.t1"/>
    <property type="gene ID" value="PSAMB.scaffold1346size32696.g12542"/>
</dbReference>
<proteinExistence type="predicted"/>
<name>A0A914UXN9_9BILA</name>
<evidence type="ECO:0000256" key="1">
    <source>
        <dbReference type="SAM" id="MobiDB-lite"/>
    </source>
</evidence>
<feature type="region of interest" description="Disordered" evidence="1">
    <location>
        <begin position="281"/>
        <end position="396"/>
    </location>
</feature>
<keyword evidence="2" id="KW-1185">Reference proteome</keyword>
<dbReference type="Proteomes" id="UP000887566">
    <property type="component" value="Unplaced"/>
</dbReference>
<feature type="compositionally biased region" description="Basic and acidic residues" evidence="1">
    <location>
        <begin position="325"/>
        <end position="342"/>
    </location>
</feature>
<organism evidence="2 3">
    <name type="scientific">Plectus sambesii</name>
    <dbReference type="NCBI Taxonomy" id="2011161"/>
    <lineage>
        <taxon>Eukaryota</taxon>
        <taxon>Metazoa</taxon>
        <taxon>Ecdysozoa</taxon>
        <taxon>Nematoda</taxon>
        <taxon>Chromadorea</taxon>
        <taxon>Plectida</taxon>
        <taxon>Plectina</taxon>
        <taxon>Plectoidea</taxon>
        <taxon>Plectidae</taxon>
        <taxon>Plectus</taxon>
    </lineage>
</organism>
<sequence>MSKKSVTSVSQSEFLVISEIDREGDGDKRKFWREPDWEVIKGNRKRTAGSASVPQRFPTDQPVSTVAINQLQDEVDKEPKYWNNIELKCSGNALCMPLSEMDTHESSTTEEACESSKNKRQRNSAEFRLTNQDDQRKLVSINPTETAMEGGVSAIDLLINFSQTSQSEFFTTACNDSGRPSTSISFANRVNRRKQSFSVERAVEEESSSISFPNRVYRRKQSFPVEPAVEEESPSTSGVRASERLRMIAVKETIAAKQLSAAKPKPKPKGAQYQRNIRLQQSMNNHRRSCASLARQQRALRRQKRSEETKQSIGAVVSSGVEGVKGAKSDKWRGCDSDERAIGGEGNEEEEVVEQRSHQHQQQQQQQHQHRDRELPSSSQEQYAVELPPDVANADRKRAIARERQRRYLQRQRELLKNTPYLAAYRAEEAKRLRLRRAKLRDQLPDYVIAERRRQEAERHRLRRKIIRENMMEEMLVEHRRKGLSTTPFK</sequence>
<reference evidence="3" key="1">
    <citation type="submission" date="2022-11" db="UniProtKB">
        <authorList>
            <consortium name="WormBaseParasite"/>
        </authorList>
    </citation>
    <scope>IDENTIFICATION</scope>
</reference>
<protein>
    <submittedName>
        <fullName evidence="3">Uncharacterized protein</fullName>
    </submittedName>
</protein>
<feature type="region of interest" description="Disordered" evidence="1">
    <location>
        <begin position="102"/>
        <end position="125"/>
    </location>
</feature>